<keyword evidence="1" id="KW-1133">Transmembrane helix</keyword>
<proteinExistence type="predicted"/>
<protein>
    <submittedName>
        <fullName evidence="2">DUF2500 domain-containing protein</fullName>
    </submittedName>
</protein>
<reference evidence="3" key="1">
    <citation type="journal article" date="2019" name="Int. J. Syst. Evol. Microbiol.">
        <title>The Global Catalogue of Microorganisms (GCM) 10K type strain sequencing project: providing services to taxonomists for standard genome sequencing and annotation.</title>
        <authorList>
            <consortium name="The Broad Institute Genomics Platform"/>
            <consortium name="The Broad Institute Genome Sequencing Center for Infectious Disease"/>
            <person name="Wu L."/>
            <person name="Ma J."/>
        </authorList>
    </citation>
    <scope>NUCLEOTIDE SEQUENCE [LARGE SCALE GENOMIC DNA]</scope>
    <source>
        <strain evidence="3">CCUG 59778</strain>
    </source>
</reference>
<evidence type="ECO:0000313" key="3">
    <source>
        <dbReference type="Proteomes" id="UP001595817"/>
    </source>
</evidence>
<dbReference type="EMBL" id="JBHSEC010000014">
    <property type="protein sequence ID" value="MFC4410495.1"/>
    <property type="molecule type" value="Genomic_DNA"/>
</dbReference>
<keyword evidence="3" id="KW-1185">Reference proteome</keyword>
<gene>
    <name evidence="2" type="ORF">ACFOZY_08670</name>
</gene>
<sequence>MDYPIIEGPGFFERTFLGGGPGLFGVFFALLFIFIIGMFIFVIGSSIRQWSQNNSSPRLTVPAKVVTKRTNTRGGSGDSSASTTYYVTFEVSSGDRMELQLNGQEYGMLADGDMGILSFQGTRYLSFERK</sequence>
<dbReference type="Proteomes" id="UP001595817">
    <property type="component" value="Unassembled WGS sequence"/>
</dbReference>
<accession>A0ABV8X8P2</accession>
<dbReference type="InterPro" id="IPR019635">
    <property type="entry name" value="DUF2500"/>
</dbReference>
<keyword evidence="1" id="KW-0812">Transmembrane</keyword>
<feature type="transmembrane region" description="Helical" evidence="1">
    <location>
        <begin position="22"/>
        <end position="43"/>
    </location>
</feature>
<organism evidence="2 3">
    <name type="scientific">Chungangia koreensis</name>
    <dbReference type="NCBI Taxonomy" id="752657"/>
    <lineage>
        <taxon>Bacteria</taxon>
        <taxon>Bacillati</taxon>
        <taxon>Bacillota</taxon>
        <taxon>Bacilli</taxon>
        <taxon>Lactobacillales</taxon>
        <taxon>Chungangia</taxon>
    </lineage>
</organism>
<comment type="caution">
    <text evidence="2">The sequence shown here is derived from an EMBL/GenBank/DDBJ whole genome shotgun (WGS) entry which is preliminary data.</text>
</comment>
<dbReference type="Pfam" id="PF10694">
    <property type="entry name" value="DUF2500"/>
    <property type="match status" value="1"/>
</dbReference>
<dbReference type="RefSeq" id="WP_378154394.1">
    <property type="nucleotide sequence ID" value="NZ_JBHSEC010000014.1"/>
</dbReference>
<dbReference type="Gene3D" id="2.40.50.660">
    <property type="match status" value="1"/>
</dbReference>
<keyword evidence="1" id="KW-0472">Membrane</keyword>
<evidence type="ECO:0000256" key="1">
    <source>
        <dbReference type="SAM" id="Phobius"/>
    </source>
</evidence>
<evidence type="ECO:0000313" key="2">
    <source>
        <dbReference type="EMBL" id="MFC4410495.1"/>
    </source>
</evidence>
<name>A0ABV8X8P2_9LACT</name>